<feature type="transmembrane region" description="Helical" evidence="7">
    <location>
        <begin position="174"/>
        <end position="196"/>
    </location>
</feature>
<feature type="domain" description="VTT" evidence="8">
    <location>
        <begin position="77"/>
        <end position="196"/>
    </location>
</feature>
<keyword evidence="2 7" id="KW-0812">Transmembrane</keyword>
<dbReference type="Pfam" id="PF09335">
    <property type="entry name" value="VTT_dom"/>
    <property type="match status" value="1"/>
</dbReference>
<dbReference type="Proteomes" id="UP000827892">
    <property type="component" value="Chromosome I"/>
</dbReference>
<gene>
    <name evidence="9" type="ORF">L3Y34_016333</name>
</gene>
<evidence type="ECO:0000259" key="8">
    <source>
        <dbReference type="Pfam" id="PF09335"/>
    </source>
</evidence>
<organism evidence="9 10">
    <name type="scientific">Caenorhabditis briggsae</name>
    <dbReference type="NCBI Taxonomy" id="6238"/>
    <lineage>
        <taxon>Eukaryota</taxon>
        <taxon>Metazoa</taxon>
        <taxon>Ecdysozoa</taxon>
        <taxon>Nematoda</taxon>
        <taxon>Chromadorea</taxon>
        <taxon>Rhabditida</taxon>
        <taxon>Rhabditina</taxon>
        <taxon>Rhabditomorpha</taxon>
        <taxon>Rhabditoidea</taxon>
        <taxon>Rhabditidae</taxon>
        <taxon>Peloderinae</taxon>
        <taxon>Caenorhabditis</taxon>
    </lineage>
</organism>
<evidence type="ECO:0000256" key="2">
    <source>
        <dbReference type="ARBA" id="ARBA00022692"/>
    </source>
</evidence>
<feature type="transmembrane region" description="Helical" evidence="7">
    <location>
        <begin position="97"/>
        <end position="123"/>
    </location>
</feature>
<name>A0AAE9J0D0_CAEBR</name>
<feature type="transmembrane region" description="Helical" evidence="7">
    <location>
        <begin position="208"/>
        <end position="227"/>
    </location>
</feature>
<accession>A0AAE9J0D0</accession>
<dbReference type="InterPro" id="IPR045014">
    <property type="entry name" value="TM41A/B"/>
</dbReference>
<feature type="transmembrane region" description="Helical" evidence="7">
    <location>
        <begin position="314"/>
        <end position="337"/>
    </location>
</feature>
<sequence length="356" mass="39705">MLRIFGLLLVFLTSTLLLFAVWSFGPLPEGAKRPRFPRDLDGLRDLSSSLGKYEESHALYTLLLFSTAYLYKQTFAIPGSFFMNLLSGALFGTLRGVALVCTLNAIGASFCFCLSALFAAPIVERYLKTRIENLRVMVNAERDRLWLFLLSARVFPFTPHWLLNISSPFLDVPLRYHASSVFVGLFPYNFLCVRAGTVLAEVRSMSDVFDVWTLSELLTVSLILLLATKYSKKSHQMERKVSDHNVLHGKKCLEVQDKLREDCVHATREISCSNQVAKAIEKYCKDESYSVACPNRPTTTTEATTMTSTDGNKMIPFIIGGVVGVIVFIAIGIAIFCNCKKMKSAGEGAIADWTNE</sequence>
<comment type="subcellular location">
    <subcellularLocation>
        <location evidence="1">Membrane</location>
        <topology evidence="1">Multi-pass membrane protein</topology>
    </subcellularLocation>
</comment>
<feature type="transmembrane region" description="Helical" evidence="7">
    <location>
        <begin position="144"/>
        <end position="162"/>
    </location>
</feature>
<evidence type="ECO:0000256" key="6">
    <source>
        <dbReference type="ARBA" id="ARBA00025797"/>
    </source>
</evidence>
<keyword evidence="3" id="KW-0732">Signal</keyword>
<evidence type="ECO:0000313" key="10">
    <source>
        <dbReference type="Proteomes" id="UP000827892"/>
    </source>
</evidence>
<proteinExistence type="inferred from homology"/>
<dbReference type="AlphaFoldDB" id="A0AAE9J0D0"/>
<dbReference type="PANTHER" id="PTHR43220">
    <property type="match status" value="1"/>
</dbReference>
<keyword evidence="4 7" id="KW-1133">Transmembrane helix</keyword>
<evidence type="ECO:0000256" key="1">
    <source>
        <dbReference type="ARBA" id="ARBA00004141"/>
    </source>
</evidence>
<dbReference type="EMBL" id="CP090891">
    <property type="protein sequence ID" value="ULU13766.1"/>
    <property type="molecule type" value="Genomic_DNA"/>
</dbReference>
<evidence type="ECO:0000256" key="3">
    <source>
        <dbReference type="ARBA" id="ARBA00022729"/>
    </source>
</evidence>
<dbReference type="InterPro" id="IPR032816">
    <property type="entry name" value="VTT_dom"/>
</dbReference>
<reference evidence="9 10" key="1">
    <citation type="submission" date="2022-05" db="EMBL/GenBank/DDBJ databases">
        <title>Chromosome-level reference genomes for two strains of Caenorhabditis briggsae: an improved platform for comparative genomics.</title>
        <authorList>
            <person name="Stevens L."/>
            <person name="Andersen E.C."/>
        </authorList>
    </citation>
    <scope>NUCLEOTIDE SEQUENCE [LARGE SCALE GENOMIC DNA]</scope>
    <source>
        <strain evidence="9">QX1410_ONT</strain>
        <tissue evidence="9">Whole-organism</tissue>
    </source>
</reference>
<comment type="similarity">
    <text evidence="6">Belongs to the TMEM41 family.</text>
</comment>
<evidence type="ECO:0000256" key="7">
    <source>
        <dbReference type="SAM" id="Phobius"/>
    </source>
</evidence>
<dbReference type="PANTHER" id="PTHR43220:SF21">
    <property type="entry name" value="TRANSMEMBRANE PROTEIN 41A"/>
    <property type="match status" value="1"/>
</dbReference>
<keyword evidence="5 7" id="KW-0472">Membrane</keyword>
<protein>
    <recommendedName>
        <fullName evidence="8">VTT domain-containing protein</fullName>
    </recommendedName>
</protein>
<dbReference type="GO" id="GO:0016020">
    <property type="term" value="C:membrane"/>
    <property type="evidence" value="ECO:0007669"/>
    <property type="project" value="UniProtKB-SubCell"/>
</dbReference>
<evidence type="ECO:0000313" key="9">
    <source>
        <dbReference type="EMBL" id="ULU13766.1"/>
    </source>
</evidence>
<evidence type="ECO:0000256" key="5">
    <source>
        <dbReference type="ARBA" id="ARBA00023136"/>
    </source>
</evidence>
<evidence type="ECO:0000256" key="4">
    <source>
        <dbReference type="ARBA" id="ARBA00022989"/>
    </source>
</evidence>